<comment type="caution">
    <text evidence="2">The sequence shown here is derived from an EMBL/GenBank/DDBJ whole genome shotgun (WGS) entry which is preliminary data.</text>
</comment>
<dbReference type="PANTHER" id="PTHR46825">
    <property type="entry name" value="D-ALANYL-D-ALANINE-CARBOXYPEPTIDASE/ENDOPEPTIDASE AMPH"/>
    <property type="match status" value="1"/>
</dbReference>
<dbReference type="OrthoDB" id="5377981at2"/>
<dbReference type="InterPro" id="IPR012338">
    <property type="entry name" value="Beta-lactam/transpept-like"/>
</dbReference>
<dbReference type="InterPro" id="IPR001466">
    <property type="entry name" value="Beta-lactam-related"/>
</dbReference>
<keyword evidence="2" id="KW-0378">Hydrolase</keyword>
<dbReference type="Gene3D" id="3.40.710.10">
    <property type="entry name" value="DD-peptidase/beta-lactamase superfamily"/>
    <property type="match status" value="1"/>
</dbReference>
<evidence type="ECO:0000259" key="1">
    <source>
        <dbReference type="Pfam" id="PF00144"/>
    </source>
</evidence>
<evidence type="ECO:0000313" key="2">
    <source>
        <dbReference type="EMBL" id="PNG27292.1"/>
    </source>
</evidence>
<dbReference type="Pfam" id="PF00144">
    <property type="entry name" value="Beta-lactamase"/>
    <property type="match status" value="1"/>
</dbReference>
<dbReference type="RefSeq" id="WP_102842489.1">
    <property type="nucleotide sequence ID" value="NZ_PDZR01000002.1"/>
</dbReference>
<dbReference type="PANTHER" id="PTHR46825:SF9">
    <property type="entry name" value="BETA-LACTAMASE-RELATED DOMAIN-CONTAINING PROTEIN"/>
    <property type="match status" value="1"/>
</dbReference>
<accession>A0A2J7TKJ0</accession>
<feature type="domain" description="Beta-lactamase-related" evidence="1">
    <location>
        <begin position="19"/>
        <end position="330"/>
    </location>
</feature>
<dbReference type="InterPro" id="IPR050491">
    <property type="entry name" value="AmpC-like"/>
</dbReference>
<organism evidence="2 3">
    <name type="scientific">Methylocella silvestris</name>
    <dbReference type="NCBI Taxonomy" id="199596"/>
    <lineage>
        <taxon>Bacteria</taxon>
        <taxon>Pseudomonadati</taxon>
        <taxon>Pseudomonadota</taxon>
        <taxon>Alphaproteobacteria</taxon>
        <taxon>Hyphomicrobiales</taxon>
        <taxon>Beijerinckiaceae</taxon>
        <taxon>Methylocella</taxon>
    </lineage>
</organism>
<reference evidence="2 3" key="1">
    <citation type="submission" date="2017-10" db="EMBL/GenBank/DDBJ databases">
        <title>Genome announcement of Methylocella silvestris TVC from permafrost.</title>
        <authorList>
            <person name="Wang J."/>
            <person name="Geng K."/>
            <person name="Ul-Haque F."/>
            <person name="Crombie A.T."/>
            <person name="Street L.E."/>
            <person name="Wookey P.A."/>
            <person name="Murrell J.C."/>
            <person name="Pratscher J."/>
        </authorList>
    </citation>
    <scope>NUCLEOTIDE SEQUENCE [LARGE SCALE GENOMIC DNA]</scope>
    <source>
        <strain evidence="2 3">TVC</strain>
    </source>
</reference>
<gene>
    <name evidence="2" type="ORF">CR492_04245</name>
</gene>
<name>A0A2J7TKJ0_METSI</name>
<evidence type="ECO:0000313" key="3">
    <source>
        <dbReference type="Proteomes" id="UP000236286"/>
    </source>
</evidence>
<proteinExistence type="predicted"/>
<dbReference type="AlphaFoldDB" id="A0A2J7TKJ0"/>
<protein>
    <submittedName>
        <fullName evidence="2">Serine hydrolase</fullName>
    </submittedName>
</protein>
<dbReference type="GO" id="GO:0016787">
    <property type="term" value="F:hydrolase activity"/>
    <property type="evidence" value="ECO:0007669"/>
    <property type="project" value="UniProtKB-KW"/>
</dbReference>
<sequence length="456" mass="48843">MKKWLAAALDYIPRWIAFQLRQQDLPGIAVAVTAGGKLALDCAFGIADRAAGAALTPGHNFRVASHSKTFTAAGILKLVDTGRLRLDDAVGRYVEGLDPQIARASLAQLLSHSAGVIRDGRDGGQWVDRRPFLSEAELLEALAEPPILEPNLRFKYSNHGYGLLGLVIAAATGESYNDWIAREVVAAAGLTETYPDTGDGAGVTLSQGHSAKLLFGERLVIPGDNPTNALAAATGFVSSAKNLALFYGQLNPDADQSILSVASRREMTRRHWRVPDTSAERHYGLGLIHGDIGDWPWYGHSGSFQGFSTHTAVTPTQDLCISVLTNAGDGAAALLFEGAVHILQAYAQNGAPRDDLAHWVGRWWSLWGARDLVPMGDKVLVALPAQLNPFADVSELTSCGAGAATITKAGGFGNFGEPARLVRSDKGEVSEVWLAGDRLQSEQAFADEARRRYPRE</sequence>
<dbReference type="Proteomes" id="UP000236286">
    <property type="component" value="Unassembled WGS sequence"/>
</dbReference>
<dbReference type="EMBL" id="PDZR01000002">
    <property type="protein sequence ID" value="PNG27292.1"/>
    <property type="molecule type" value="Genomic_DNA"/>
</dbReference>
<dbReference type="SUPFAM" id="SSF56601">
    <property type="entry name" value="beta-lactamase/transpeptidase-like"/>
    <property type="match status" value="1"/>
</dbReference>